<name>A0AA37TKT7_9GAMM</name>
<dbReference type="Proteomes" id="UP001157439">
    <property type="component" value="Unassembled WGS sequence"/>
</dbReference>
<protein>
    <submittedName>
        <fullName evidence="2">Uncharacterized protein</fullName>
    </submittedName>
</protein>
<dbReference type="InterPro" id="IPR015915">
    <property type="entry name" value="Kelch-typ_b-propeller"/>
</dbReference>
<gene>
    <name evidence="2" type="ORF">GCM10007894_09860</name>
</gene>
<organism evidence="2 3">
    <name type="scientific">Paraferrimonas haliotis</name>
    <dbReference type="NCBI Taxonomy" id="2013866"/>
    <lineage>
        <taxon>Bacteria</taxon>
        <taxon>Pseudomonadati</taxon>
        <taxon>Pseudomonadota</taxon>
        <taxon>Gammaproteobacteria</taxon>
        <taxon>Alteromonadales</taxon>
        <taxon>Ferrimonadaceae</taxon>
        <taxon>Paraferrimonas</taxon>
    </lineage>
</organism>
<dbReference type="PANTHER" id="PTHR23244:SF471">
    <property type="entry name" value="GUANINE NUCLEOTIDE-BINDING PROTEIN SUBUNIT BETA 1-RELATED"/>
    <property type="match status" value="1"/>
</dbReference>
<reference evidence="2 3" key="1">
    <citation type="journal article" date="2014" name="Int. J. Syst. Evol. Microbiol.">
        <title>Complete genome sequence of Corynebacterium casei LMG S-19264T (=DSM 44701T), isolated from a smear-ripened cheese.</title>
        <authorList>
            <consortium name="US DOE Joint Genome Institute (JGI-PGF)"/>
            <person name="Walter F."/>
            <person name="Albersmeier A."/>
            <person name="Kalinowski J."/>
            <person name="Ruckert C."/>
        </authorList>
    </citation>
    <scope>NUCLEOTIDE SEQUENCE [LARGE SCALE GENOMIC DNA]</scope>
    <source>
        <strain evidence="2 3">NBRC 112785</strain>
    </source>
</reference>
<feature type="chain" id="PRO_5041314460" evidence="1">
    <location>
        <begin position="23"/>
        <end position="418"/>
    </location>
</feature>
<accession>A0AA37TKT7</accession>
<comment type="caution">
    <text evidence="2">The sequence shown here is derived from an EMBL/GenBank/DDBJ whole genome shotgun (WGS) entry which is preliminary data.</text>
</comment>
<evidence type="ECO:0000256" key="1">
    <source>
        <dbReference type="SAM" id="SignalP"/>
    </source>
</evidence>
<dbReference type="RefSeq" id="WP_095497418.1">
    <property type="nucleotide sequence ID" value="NZ_BSPO01000002.1"/>
</dbReference>
<dbReference type="SUPFAM" id="SSF117281">
    <property type="entry name" value="Kelch motif"/>
    <property type="match status" value="1"/>
</dbReference>
<evidence type="ECO:0000313" key="3">
    <source>
        <dbReference type="Proteomes" id="UP001157439"/>
    </source>
</evidence>
<feature type="signal peptide" evidence="1">
    <location>
        <begin position="1"/>
        <end position="22"/>
    </location>
</feature>
<keyword evidence="1" id="KW-0732">Signal</keyword>
<dbReference type="AlphaFoldDB" id="A0AA37TKT7"/>
<dbReference type="Gene3D" id="2.120.10.80">
    <property type="entry name" value="Kelch-type beta propeller"/>
    <property type="match status" value="2"/>
</dbReference>
<dbReference type="PANTHER" id="PTHR23244">
    <property type="entry name" value="KELCH REPEAT DOMAIN"/>
    <property type="match status" value="1"/>
</dbReference>
<evidence type="ECO:0000313" key="2">
    <source>
        <dbReference type="EMBL" id="GLS83009.1"/>
    </source>
</evidence>
<sequence>MKLKYLLLCVCLYMTLIPATMAKSYYQFAAQQWWFTPASVFQDWIWQPQTLAADWQARAGLQVVEKRGAFYLMGGRTPVESAIFGDSIIHGDVWKSTDKGVSWRQILETDDSQHWPARAYFQALQRGSRMYILGGQNFKVIPNNCPPFVPECPPFVSQSDFFNDVWSSRDGVNWKQLTANAGWTERAGLSAAVHRGALYVAGGSRNDDSAVVAGPQPREYFNDVWKSYNGRDWKQVTDNAPWAARAGGVLVSKGGYLYMIGGEDGFTCEPLPFCTPPYFNDVWRSKNGKDWQQMTASAAWPARPGHQCVAVYGNLMCFGGFGLLQNPSDVWVSRNGANWQQVSDAPWNVDPNPAPSPTNPFGLNDVKYDFDALVVREGRWGLKQVVYSFGGDRERFNLPADINVQRVDNDVWRFQPPQ</sequence>
<dbReference type="EMBL" id="BSPO01000002">
    <property type="protein sequence ID" value="GLS83009.1"/>
    <property type="molecule type" value="Genomic_DNA"/>
</dbReference>
<keyword evidence="3" id="KW-1185">Reference proteome</keyword>
<proteinExistence type="predicted"/>